<protein>
    <submittedName>
        <fullName evidence="8">S8 family serine peptidase</fullName>
    </submittedName>
</protein>
<dbReference type="InterPro" id="IPR017315">
    <property type="entry name" value="Pep_S8A_subtilisin_pbac-2"/>
</dbReference>
<dbReference type="InterPro" id="IPR023828">
    <property type="entry name" value="Peptidase_S8_Ser-AS"/>
</dbReference>
<evidence type="ECO:0000259" key="7">
    <source>
        <dbReference type="Pfam" id="PF00082"/>
    </source>
</evidence>
<dbReference type="InterPro" id="IPR022398">
    <property type="entry name" value="Peptidase_S8_His-AS"/>
</dbReference>
<feature type="active site" description="Charge relay system" evidence="5">
    <location>
        <position position="103"/>
    </location>
</feature>
<evidence type="ECO:0000256" key="6">
    <source>
        <dbReference type="RuleBase" id="RU003355"/>
    </source>
</evidence>
<dbReference type="PANTHER" id="PTHR43806:SF11">
    <property type="entry name" value="CEREVISIN-RELATED"/>
    <property type="match status" value="1"/>
</dbReference>
<dbReference type="PIRSF" id="PIRSF037901">
    <property type="entry name" value="Subtilisin_rel_Nmul_A1891"/>
    <property type="match status" value="1"/>
</dbReference>
<dbReference type="Pfam" id="PF00082">
    <property type="entry name" value="Peptidase_S8"/>
    <property type="match status" value="1"/>
</dbReference>
<dbReference type="InterPro" id="IPR023827">
    <property type="entry name" value="Peptidase_S8_Asp-AS"/>
</dbReference>
<dbReference type="Gene3D" id="3.40.50.200">
    <property type="entry name" value="Peptidase S8/S53 domain"/>
    <property type="match status" value="1"/>
</dbReference>
<evidence type="ECO:0000256" key="2">
    <source>
        <dbReference type="ARBA" id="ARBA00022670"/>
    </source>
</evidence>
<dbReference type="SUPFAM" id="SSF52743">
    <property type="entry name" value="Subtilisin-like"/>
    <property type="match status" value="1"/>
</dbReference>
<dbReference type="GO" id="GO:0004252">
    <property type="term" value="F:serine-type endopeptidase activity"/>
    <property type="evidence" value="ECO:0007669"/>
    <property type="project" value="UniProtKB-UniRule"/>
</dbReference>
<keyword evidence="3 5" id="KW-0378">Hydrolase</keyword>
<comment type="similarity">
    <text evidence="1 5 6">Belongs to the peptidase S8 family.</text>
</comment>
<feature type="active site" description="Charge relay system" evidence="5">
    <location>
        <position position="136"/>
    </location>
</feature>
<dbReference type="InterPro" id="IPR000209">
    <property type="entry name" value="Peptidase_S8/S53_dom"/>
</dbReference>
<reference evidence="8 9" key="1">
    <citation type="submission" date="2020-04" db="EMBL/GenBank/DDBJ databases">
        <title>Azohydromonas sp. isolated from soil.</title>
        <authorList>
            <person name="Dahal R.H."/>
        </authorList>
    </citation>
    <scope>NUCLEOTIDE SEQUENCE [LARGE SCALE GENOMIC DNA]</scope>
    <source>
        <strain evidence="8 9">G-1-1-14</strain>
    </source>
</reference>
<dbReference type="PRINTS" id="PR00723">
    <property type="entry name" value="SUBTILISIN"/>
</dbReference>
<feature type="domain" description="Peptidase S8/S53" evidence="7">
    <location>
        <begin position="94"/>
        <end position="335"/>
    </location>
</feature>
<keyword evidence="9" id="KW-1185">Reference proteome</keyword>
<dbReference type="Gene3D" id="2.60.40.10">
    <property type="entry name" value="Immunoglobulins"/>
    <property type="match status" value="2"/>
</dbReference>
<dbReference type="InterPro" id="IPR050131">
    <property type="entry name" value="Peptidase_S8_subtilisin-like"/>
</dbReference>
<dbReference type="Pfam" id="PF17957">
    <property type="entry name" value="Big_7"/>
    <property type="match status" value="2"/>
</dbReference>
<dbReference type="PROSITE" id="PS00136">
    <property type="entry name" value="SUBTILASE_ASP"/>
    <property type="match status" value="1"/>
</dbReference>
<dbReference type="PANTHER" id="PTHR43806">
    <property type="entry name" value="PEPTIDASE S8"/>
    <property type="match status" value="1"/>
</dbReference>
<sequence>MPRAGLPAHALRALLKVHGAKARKVGQSELHIVDLPPGLSEKAVVNVLARNPHLKFAELDYRVAPSFATNDPYAGSQWHLANIGVPAAWDTTLGTGVTIAILDSGVDATHADLAAALVPGWNFYDNNSDTRDVYGHGTKVAGAAAAVANNGAGVAGVAGGARLMPIRVTDTSGLAYTSTVAQGLTYAADRGARVANASFAMYDRFSVKSAAQYMKDKNGLVMMSAGNTGTQNTAAATTSLITVAATNSANARASWSSYGPAVALAAPGVSIYTTTRGGGYAAVDGTSFASPVTAATAALLMSARPELSSTQVEDLLYRTAIDLGAAGRDPYYGYGRIDAAAAMRAALSVTPAPDTQPPVAGITNLAGGSVVSGLVPIDVAASDNVGVARVELQVNGTTVAIDSTAPYGFSWDSSGVPNGSASVTAVAFDAAGNRGTSSAVVVSVSNALVSAMADSTAPTLSIVTPVPGPVAGTVSVSTNASDNGGAAGIEQSIYVDNVLKASGKGSTLSFSWNARKVAAGTHVIEARARDAAGNTASTTTLVTTN</sequence>
<keyword evidence="4 5" id="KW-0720">Serine protease</keyword>
<dbReference type="InterPro" id="IPR036852">
    <property type="entry name" value="Peptidase_S8/S53_dom_sf"/>
</dbReference>
<name>A0A848FFW3_9BURK</name>
<gene>
    <name evidence="8" type="ORF">HHL10_23990</name>
</gene>
<dbReference type="PROSITE" id="PS00137">
    <property type="entry name" value="SUBTILASE_HIS"/>
    <property type="match status" value="1"/>
</dbReference>
<dbReference type="PROSITE" id="PS00138">
    <property type="entry name" value="SUBTILASE_SER"/>
    <property type="match status" value="1"/>
</dbReference>
<organism evidence="8 9">
    <name type="scientific">Azohydromonas caseinilytica</name>
    <dbReference type="NCBI Taxonomy" id="2728836"/>
    <lineage>
        <taxon>Bacteria</taxon>
        <taxon>Pseudomonadati</taxon>
        <taxon>Pseudomonadota</taxon>
        <taxon>Betaproteobacteria</taxon>
        <taxon>Burkholderiales</taxon>
        <taxon>Sphaerotilaceae</taxon>
        <taxon>Azohydromonas</taxon>
    </lineage>
</organism>
<dbReference type="Proteomes" id="UP000574067">
    <property type="component" value="Unassembled WGS sequence"/>
</dbReference>
<keyword evidence="2 5" id="KW-0645">Protease</keyword>
<evidence type="ECO:0000256" key="5">
    <source>
        <dbReference type="PROSITE-ProRule" id="PRU01240"/>
    </source>
</evidence>
<evidence type="ECO:0000256" key="4">
    <source>
        <dbReference type="ARBA" id="ARBA00022825"/>
    </source>
</evidence>
<evidence type="ECO:0000313" key="9">
    <source>
        <dbReference type="Proteomes" id="UP000574067"/>
    </source>
</evidence>
<evidence type="ECO:0000313" key="8">
    <source>
        <dbReference type="EMBL" id="NML18036.1"/>
    </source>
</evidence>
<feature type="active site" description="Charge relay system" evidence="5">
    <location>
        <position position="287"/>
    </location>
</feature>
<dbReference type="AlphaFoldDB" id="A0A848FFW3"/>
<dbReference type="PROSITE" id="PS51892">
    <property type="entry name" value="SUBTILASE"/>
    <property type="match status" value="1"/>
</dbReference>
<evidence type="ECO:0000256" key="3">
    <source>
        <dbReference type="ARBA" id="ARBA00022801"/>
    </source>
</evidence>
<dbReference type="InterPro" id="IPR015500">
    <property type="entry name" value="Peptidase_S8_subtilisin-rel"/>
</dbReference>
<dbReference type="InterPro" id="IPR013783">
    <property type="entry name" value="Ig-like_fold"/>
</dbReference>
<evidence type="ECO:0000256" key="1">
    <source>
        <dbReference type="ARBA" id="ARBA00011073"/>
    </source>
</evidence>
<dbReference type="EMBL" id="JABBFW010000026">
    <property type="protein sequence ID" value="NML18036.1"/>
    <property type="molecule type" value="Genomic_DNA"/>
</dbReference>
<accession>A0A848FFW3</accession>
<comment type="caution">
    <text evidence="8">The sequence shown here is derived from an EMBL/GenBank/DDBJ whole genome shotgun (WGS) entry which is preliminary data.</text>
</comment>
<dbReference type="GO" id="GO:0006508">
    <property type="term" value="P:proteolysis"/>
    <property type="evidence" value="ECO:0007669"/>
    <property type="project" value="UniProtKB-KW"/>
</dbReference>
<proteinExistence type="inferred from homology"/>